<protein>
    <submittedName>
        <fullName evidence="1">Uncharacterized protein</fullName>
    </submittedName>
</protein>
<comment type="caution">
    <text evidence="1">The sequence shown here is derived from an EMBL/GenBank/DDBJ whole genome shotgun (WGS) entry which is preliminary data.</text>
</comment>
<evidence type="ECO:0000313" key="1">
    <source>
        <dbReference type="EMBL" id="CAG7826459.1"/>
    </source>
</evidence>
<keyword evidence="2" id="KW-1185">Reference proteome</keyword>
<dbReference type="Proteomes" id="UP000708208">
    <property type="component" value="Unassembled WGS sequence"/>
</dbReference>
<dbReference type="AlphaFoldDB" id="A0A8J2LNQ4"/>
<evidence type="ECO:0000313" key="2">
    <source>
        <dbReference type="Proteomes" id="UP000708208"/>
    </source>
</evidence>
<sequence>QFHNKCVVGTEPKIHLELFSQHRTEGISYLWLIDLEKTYEIGFSHQFKHLNIEQNRRLIAEFGYESVLNSTIHEMLDNPRARLFEFENHWVNPSIILWRRESQDYHFSQGKQEMLENQRARIYEFQDHWVELENSDDSVTQSFLLNAQTRGMVNNPMVRLFSDENLTGDSEDYHSGQSREPDRTNTFVVNINSTTSSALSLSVATNRKVVLNFEATSALNKTN</sequence>
<gene>
    <name evidence="1" type="ORF">AFUS01_LOCUS36511</name>
</gene>
<accession>A0A8J2LNQ4</accession>
<organism evidence="1 2">
    <name type="scientific">Allacma fusca</name>
    <dbReference type="NCBI Taxonomy" id="39272"/>
    <lineage>
        <taxon>Eukaryota</taxon>
        <taxon>Metazoa</taxon>
        <taxon>Ecdysozoa</taxon>
        <taxon>Arthropoda</taxon>
        <taxon>Hexapoda</taxon>
        <taxon>Collembola</taxon>
        <taxon>Symphypleona</taxon>
        <taxon>Sminthuridae</taxon>
        <taxon>Allacma</taxon>
    </lineage>
</organism>
<name>A0A8J2LNQ4_9HEXA</name>
<feature type="non-terminal residue" evidence="1">
    <location>
        <position position="1"/>
    </location>
</feature>
<dbReference type="EMBL" id="CAJVCH010539837">
    <property type="protein sequence ID" value="CAG7826459.1"/>
    <property type="molecule type" value="Genomic_DNA"/>
</dbReference>
<reference evidence="1" key="1">
    <citation type="submission" date="2021-06" db="EMBL/GenBank/DDBJ databases">
        <authorList>
            <person name="Hodson N. C."/>
            <person name="Mongue J. A."/>
            <person name="Jaron S. K."/>
        </authorList>
    </citation>
    <scope>NUCLEOTIDE SEQUENCE</scope>
</reference>
<proteinExistence type="predicted"/>